<evidence type="ECO:0008006" key="3">
    <source>
        <dbReference type="Google" id="ProtNLM"/>
    </source>
</evidence>
<protein>
    <recommendedName>
        <fullName evidence="3">AraC family transcriptional regulator</fullName>
    </recommendedName>
</protein>
<name>A0ABR3D8S0_NEUIN</name>
<proteinExistence type="predicted"/>
<accession>A0ABR3D8S0</accession>
<gene>
    <name evidence="1" type="ORF">QR685DRAFT_325419</name>
</gene>
<sequence>MKDLSLLIHGHMMMPSDICGYNPSRFSGAWLRLTNKKRLSTIPQMASLAIVLEGKILIS</sequence>
<evidence type="ECO:0000313" key="1">
    <source>
        <dbReference type="EMBL" id="KAL0469072.1"/>
    </source>
</evidence>
<dbReference type="EMBL" id="JAVLET010000006">
    <property type="protein sequence ID" value="KAL0469072.1"/>
    <property type="molecule type" value="Genomic_DNA"/>
</dbReference>
<comment type="caution">
    <text evidence="1">The sequence shown here is derived from an EMBL/GenBank/DDBJ whole genome shotgun (WGS) entry which is preliminary data.</text>
</comment>
<organism evidence="1 2">
    <name type="scientific">Neurospora intermedia</name>
    <dbReference type="NCBI Taxonomy" id="5142"/>
    <lineage>
        <taxon>Eukaryota</taxon>
        <taxon>Fungi</taxon>
        <taxon>Dikarya</taxon>
        <taxon>Ascomycota</taxon>
        <taxon>Pezizomycotina</taxon>
        <taxon>Sordariomycetes</taxon>
        <taxon>Sordariomycetidae</taxon>
        <taxon>Sordariales</taxon>
        <taxon>Sordariaceae</taxon>
        <taxon>Neurospora</taxon>
    </lineage>
</organism>
<dbReference type="Proteomes" id="UP001451303">
    <property type="component" value="Unassembled WGS sequence"/>
</dbReference>
<reference evidence="1 2" key="1">
    <citation type="submission" date="2023-09" db="EMBL/GenBank/DDBJ databases">
        <title>Multi-omics analysis of a traditional fermented food reveals byproduct-associated fungal strains for waste-to-food upcycling.</title>
        <authorList>
            <consortium name="Lawrence Berkeley National Laboratory"/>
            <person name="Rekdal V.M."/>
            <person name="Villalobos-Escobedo J.M."/>
            <person name="Rodriguez-Valeron N."/>
            <person name="Garcia M.O."/>
            <person name="Vasquez D.P."/>
            <person name="Damayanti I."/>
            <person name="Sorensen P.M."/>
            <person name="Baidoo E.E."/>
            <person name="De Carvalho A.C."/>
            <person name="Riley R."/>
            <person name="Lipzen A."/>
            <person name="He G."/>
            <person name="Yan M."/>
            <person name="Haridas S."/>
            <person name="Daum C."/>
            <person name="Yoshinaga Y."/>
            <person name="Ng V."/>
            <person name="Grigoriev I.V."/>
            <person name="Munk R."/>
            <person name="Nuraida L."/>
            <person name="Wijaya C.H."/>
            <person name="Morales P.-C."/>
            <person name="Keasling J.D."/>
        </authorList>
    </citation>
    <scope>NUCLEOTIDE SEQUENCE [LARGE SCALE GENOMIC DNA]</scope>
    <source>
        <strain evidence="1 2">FGSC 2613</strain>
    </source>
</reference>
<evidence type="ECO:0000313" key="2">
    <source>
        <dbReference type="Proteomes" id="UP001451303"/>
    </source>
</evidence>
<keyword evidence="2" id="KW-1185">Reference proteome</keyword>